<evidence type="ECO:0000256" key="3">
    <source>
        <dbReference type="SAM" id="MobiDB-lite"/>
    </source>
</evidence>
<keyword evidence="1" id="KW-0539">Nucleus</keyword>
<protein>
    <recommendedName>
        <fullName evidence="4">WRC domain-containing protein</fullName>
    </recommendedName>
</protein>
<dbReference type="PANTHER" id="PTHR34680">
    <property type="entry name" value="EXPRESSED PROTEIN"/>
    <property type="match status" value="1"/>
</dbReference>
<feature type="compositionally biased region" description="Basic residues" evidence="3">
    <location>
        <begin position="238"/>
        <end position="248"/>
    </location>
</feature>
<gene>
    <name evidence="5" type="ORF">ZOSMA_32G00700</name>
</gene>
<dbReference type="PANTHER" id="PTHR34680:SF3">
    <property type="entry name" value="EXPRESSED PROTEIN"/>
    <property type="match status" value="1"/>
</dbReference>
<accession>A0A0K9PAS7</accession>
<dbReference type="InterPro" id="IPR014977">
    <property type="entry name" value="WRC_dom"/>
</dbReference>
<dbReference type="PROSITE" id="PS51667">
    <property type="entry name" value="WRC"/>
    <property type="match status" value="1"/>
</dbReference>
<organism evidence="5 6">
    <name type="scientific">Zostera marina</name>
    <name type="common">Eelgrass</name>
    <dbReference type="NCBI Taxonomy" id="29655"/>
    <lineage>
        <taxon>Eukaryota</taxon>
        <taxon>Viridiplantae</taxon>
        <taxon>Streptophyta</taxon>
        <taxon>Embryophyta</taxon>
        <taxon>Tracheophyta</taxon>
        <taxon>Spermatophyta</taxon>
        <taxon>Magnoliopsida</taxon>
        <taxon>Liliopsida</taxon>
        <taxon>Zosteraceae</taxon>
        <taxon>Zostera</taxon>
    </lineage>
</organism>
<evidence type="ECO:0000313" key="6">
    <source>
        <dbReference type="Proteomes" id="UP000036987"/>
    </source>
</evidence>
<comment type="caution">
    <text evidence="5">The sequence shown here is derived from an EMBL/GenBank/DDBJ whole genome shotgun (WGS) entry which is preliminary data.</text>
</comment>
<dbReference type="OMA" id="MMESEDK"/>
<dbReference type="AlphaFoldDB" id="A0A0K9PAS7"/>
<dbReference type="OrthoDB" id="787182at2759"/>
<evidence type="ECO:0000256" key="2">
    <source>
        <dbReference type="PROSITE-ProRule" id="PRU01002"/>
    </source>
</evidence>
<feature type="compositionally biased region" description="Basic residues" evidence="3">
    <location>
        <begin position="343"/>
        <end position="361"/>
    </location>
</feature>
<dbReference type="EMBL" id="LFYR01001054">
    <property type="protein sequence ID" value="KMZ65285.1"/>
    <property type="molecule type" value="Genomic_DNA"/>
</dbReference>
<evidence type="ECO:0000259" key="4">
    <source>
        <dbReference type="PROSITE" id="PS51667"/>
    </source>
</evidence>
<name>A0A0K9PAS7_ZOSMR</name>
<evidence type="ECO:0000256" key="1">
    <source>
        <dbReference type="ARBA" id="ARBA00023242"/>
    </source>
</evidence>
<keyword evidence="6" id="KW-1185">Reference proteome</keyword>
<dbReference type="STRING" id="29655.A0A0K9PAS7"/>
<sequence>MRIRKHAARLLSAARNFHTTAPASSAPVATIPTVTTVVDINGSSSSFSSALDSQALGSLSSSSVNVLPDLNQTVVVCQSNQSPWDVLPPSYPEDYLIQLDHHHHIQEEKTEDDDDHGINGGDWSSSCAVVNRTRSTQLKFEVKPEKIDAIMEEKPVKMVQSKKKKKKIDAVVPAILDDQRNYCKKSDGKGWQCKKEAEHPYTLCDYHLSQIRGYYHGNAAHHPPATPKTIKNSAPTATKKKKKKSKAAKKVEKDDGPEFYYYFGGFGPWRGKRRGDGVGRERKDGETTTVTVTTSTSTTMNNVGSSSVCGGVRGASCDNVATGIDPESLDNVEESSSDDVGPGRKKKWRKPIKARSLKSLF</sequence>
<feature type="region of interest" description="Disordered" evidence="3">
    <location>
        <begin position="321"/>
        <end position="361"/>
    </location>
</feature>
<feature type="domain" description="WRC" evidence="4">
    <location>
        <begin position="177"/>
        <end position="222"/>
    </location>
</feature>
<dbReference type="Pfam" id="PF08879">
    <property type="entry name" value="WRC"/>
    <property type="match status" value="1"/>
</dbReference>
<reference evidence="6" key="1">
    <citation type="journal article" date="2016" name="Nature">
        <title>The genome of the seagrass Zostera marina reveals angiosperm adaptation to the sea.</title>
        <authorList>
            <person name="Olsen J.L."/>
            <person name="Rouze P."/>
            <person name="Verhelst B."/>
            <person name="Lin Y.-C."/>
            <person name="Bayer T."/>
            <person name="Collen J."/>
            <person name="Dattolo E."/>
            <person name="De Paoli E."/>
            <person name="Dittami S."/>
            <person name="Maumus F."/>
            <person name="Michel G."/>
            <person name="Kersting A."/>
            <person name="Lauritano C."/>
            <person name="Lohaus R."/>
            <person name="Toepel M."/>
            <person name="Tonon T."/>
            <person name="Vanneste K."/>
            <person name="Amirebrahimi M."/>
            <person name="Brakel J."/>
            <person name="Bostroem C."/>
            <person name="Chovatia M."/>
            <person name="Grimwood J."/>
            <person name="Jenkins J.W."/>
            <person name="Jueterbock A."/>
            <person name="Mraz A."/>
            <person name="Stam W.T."/>
            <person name="Tice H."/>
            <person name="Bornberg-Bauer E."/>
            <person name="Green P.J."/>
            <person name="Pearson G.A."/>
            <person name="Procaccini G."/>
            <person name="Duarte C.M."/>
            <person name="Schmutz J."/>
            <person name="Reusch T.B.H."/>
            <person name="Van de Peer Y."/>
        </authorList>
    </citation>
    <scope>NUCLEOTIDE SEQUENCE [LARGE SCALE GENOMIC DNA]</scope>
    <source>
        <strain evidence="6">cv. Finnish</strain>
    </source>
</reference>
<proteinExistence type="predicted"/>
<feature type="region of interest" description="Disordered" evidence="3">
    <location>
        <begin position="217"/>
        <end position="250"/>
    </location>
</feature>
<comment type="caution">
    <text evidence="2">Lacks conserved residue(s) required for the propagation of feature annotation.</text>
</comment>
<evidence type="ECO:0000313" key="5">
    <source>
        <dbReference type="EMBL" id="KMZ65285.1"/>
    </source>
</evidence>
<dbReference type="Proteomes" id="UP000036987">
    <property type="component" value="Unassembled WGS sequence"/>
</dbReference>
<feature type="compositionally biased region" description="Acidic residues" evidence="3">
    <location>
        <begin position="327"/>
        <end position="337"/>
    </location>
</feature>